<name>A0A0F9E4X5_9ZZZZ</name>
<dbReference type="EMBL" id="LAZR01026338">
    <property type="protein sequence ID" value="KKL69053.1"/>
    <property type="molecule type" value="Genomic_DNA"/>
</dbReference>
<feature type="non-terminal residue" evidence="1">
    <location>
        <position position="670"/>
    </location>
</feature>
<reference evidence="1" key="1">
    <citation type="journal article" date="2015" name="Nature">
        <title>Complex archaea that bridge the gap between prokaryotes and eukaryotes.</title>
        <authorList>
            <person name="Spang A."/>
            <person name="Saw J.H."/>
            <person name="Jorgensen S.L."/>
            <person name="Zaremba-Niedzwiedzka K."/>
            <person name="Martijn J."/>
            <person name="Lind A.E."/>
            <person name="van Eijk R."/>
            <person name="Schleper C."/>
            <person name="Guy L."/>
            <person name="Ettema T.J."/>
        </authorList>
    </citation>
    <scope>NUCLEOTIDE SEQUENCE</scope>
</reference>
<dbReference type="AlphaFoldDB" id="A0A0F9E4X5"/>
<accession>A0A0F9E4X5</accession>
<protein>
    <submittedName>
        <fullName evidence="1">Uncharacterized protein</fullName>
    </submittedName>
</protein>
<organism evidence="1">
    <name type="scientific">marine sediment metagenome</name>
    <dbReference type="NCBI Taxonomy" id="412755"/>
    <lineage>
        <taxon>unclassified sequences</taxon>
        <taxon>metagenomes</taxon>
        <taxon>ecological metagenomes</taxon>
    </lineage>
</organism>
<feature type="non-terminal residue" evidence="1">
    <location>
        <position position="1"/>
    </location>
</feature>
<comment type="caution">
    <text evidence="1">The sequence shown here is derived from an EMBL/GenBank/DDBJ whole genome shotgun (WGS) entry which is preliminary data.</text>
</comment>
<gene>
    <name evidence="1" type="ORF">LCGC14_2118810</name>
</gene>
<evidence type="ECO:0000313" key="1">
    <source>
        <dbReference type="EMBL" id="KKL69053.1"/>
    </source>
</evidence>
<proteinExistence type="predicted"/>
<sequence length="670" mass="68025">VYCTDVSGDTEHRFFIRSDGQMEWGPGNAAQDTNLYRSTANVLKTDDAFTCAALTATTVDTTGRLAVVAAADSSFTGGGKVGIGTTSPDDMLHVKDTSAGQMVIFENSSNAGWLTYKEGATARGYLGYGGTSLASVSPAQTDMVLRAQSSLVFAAGGGTTALIIDTSQNFDFRTGTTKFNTVTYTWPASPGAAGNVLSWNAGGVLSWTAAGSGTVSGTGTAGKIAKWSAASNIVDSLITESGSNIGINAPTPGQKLSVEGDGTGDESVVRINNQGNYVCRLWLRNAARSAYLSIGSTPADTIATGLLAHSLSLGQGAAISPIQFWNGSPASVKVTILTDGYVGMGTASPAATLHIVSIAAPQMYVSYDGTIVDPTPADATTTRFLKIGHGDIIAHANATANNWLTIGMKGGKDTEGIHFDTGLTLTTRVFIRRDGYVGIGTTSPSSAFHQVGGGALYTGDARIGGSSVNFGIELFYNQDGATSGSVYCSPGYSNASILFKLGAGSGNTDQLVLKGDGTVGIGQAAPEGTLHVDHATAATIVVGRTGYVPEIRAGGTNTDLRLSAVGTGGWIGLRTQGVDRLTISADGIPTFTTALPTSSTIAKVQSVAGGTGITSTGGETPSLSVDASQTQITAVGTLATGVWNASVIAAAKIGAHGSAQHTGTIGAFTQ</sequence>